<proteinExistence type="predicted"/>
<dbReference type="SUPFAM" id="SSF56801">
    <property type="entry name" value="Acetyl-CoA synthetase-like"/>
    <property type="match status" value="1"/>
</dbReference>
<dbReference type="EMBL" id="ASRX01000027">
    <property type="protein sequence ID" value="EYF05074.1"/>
    <property type="molecule type" value="Genomic_DNA"/>
</dbReference>
<evidence type="ECO:0000313" key="1">
    <source>
        <dbReference type="EMBL" id="EYF05074.1"/>
    </source>
</evidence>
<protein>
    <submittedName>
        <fullName evidence="1">Beta-ketoacyl synthase</fullName>
    </submittedName>
</protein>
<dbReference type="STRING" id="1192034.CAP_3664"/>
<name>A0A017T788_9BACT</name>
<gene>
    <name evidence="1" type="ORF">CAP_3664</name>
</gene>
<evidence type="ECO:0000313" key="2">
    <source>
        <dbReference type="Proteomes" id="UP000019678"/>
    </source>
</evidence>
<dbReference type="AlphaFoldDB" id="A0A017T788"/>
<organism evidence="1 2">
    <name type="scientific">Chondromyces apiculatus DSM 436</name>
    <dbReference type="NCBI Taxonomy" id="1192034"/>
    <lineage>
        <taxon>Bacteria</taxon>
        <taxon>Pseudomonadati</taxon>
        <taxon>Myxococcota</taxon>
        <taxon>Polyangia</taxon>
        <taxon>Polyangiales</taxon>
        <taxon>Polyangiaceae</taxon>
        <taxon>Chondromyces</taxon>
    </lineage>
</organism>
<accession>A0A017T788</accession>
<dbReference type="Gene3D" id="3.40.50.12780">
    <property type="entry name" value="N-terminal domain of ligase-like"/>
    <property type="match status" value="2"/>
</dbReference>
<dbReference type="OrthoDB" id="9765680at2"/>
<dbReference type="RefSeq" id="WP_044242975.1">
    <property type="nucleotide sequence ID" value="NZ_ASRX01000027.1"/>
</dbReference>
<keyword evidence="2" id="KW-1185">Reference proteome</keyword>
<dbReference type="Proteomes" id="UP000019678">
    <property type="component" value="Unassembled WGS sequence"/>
</dbReference>
<reference evidence="1 2" key="1">
    <citation type="submission" date="2013-05" db="EMBL/GenBank/DDBJ databases">
        <title>Genome assembly of Chondromyces apiculatus DSM 436.</title>
        <authorList>
            <person name="Sharma G."/>
            <person name="Khatri I."/>
            <person name="Kaur C."/>
            <person name="Mayilraj S."/>
            <person name="Subramanian S."/>
        </authorList>
    </citation>
    <scope>NUCLEOTIDE SEQUENCE [LARGE SCALE GENOMIC DNA]</scope>
    <source>
        <strain evidence="1 2">DSM 436</strain>
    </source>
</reference>
<dbReference type="InterPro" id="IPR042099">
    <property type="entry name" value="ANL_N_sf"/>
</dbReference>
<dbReference type="eggNOG" id="COG0318">
    <property type="taxonomic scope" value="Bacteria"/>
</dbReference>
<sequence>MERIISMDHGKQATSRTLIDVLEARADQDPSLRLFTFLAEGEREEDTLTSAELAQRARAVGAWLDASGLSGQRVLLLFEQGLAFISAFFGCSFDVSFFELFAPLVCGGCILLVRDALSLHTLGDTPAPSLLVTVPSAVRALLERGGYRARFEASTSLARRWTEPPSTPSTARRPSMWSATFMARPRTPRTGRGEAGGVRGGRRCPRSGSCAPTLLPASLATWCRRRSWCLMLCR</sequence>
<comment type="caution">
    <text evidence="1">The sequence shown here is derived from an EMBL/GenBank/DDBJ whole genome shotgun (WGS) entry which is preliminary data.</text>
</comment>